<dbReference type="Gene3D" id="2.60.40.1180">
    <property type="entry name" value="Golgi alpha-mannosidase II"/>
    <property type="match status" value="1"/>
</dbReference>
<organism evidence="2">
    <name type="scientific">Caldithrix abyssi</name>
    <dbReference type="NCBI Taxonomy" id="187145"/>
    <lineage>
        <taxon>Bacteria</taxon>
        <taxon>Pseudomonadati</taxon>
        <taxon>Calditrichota</taxon>
        <taxon>Calditrichia</taxon>
        <taxon>Calditrichales</taxon>
        <taxon>Calditrichaceae</taxon>
        <taxon>Caldithrix</taxon>
    </lineage>
</organism>
<feature type="domain" description="Glycosyl hydrolase family 13 catalytic" evidence="1">
    <location>
        <begin position="333"/>
        <end position="732"/>
    </location>
</feature>
<dbReference type="GO" id="GO:0005975">
    <property type="term" value="P:carbohydrate metabolic process"/>
    <property type="evidence" value="ECO:0007669"/>
    <property type="project" value="InterPro"/>
</dbReference>
<dbReference type="AlphaFoldDB" id="A0A7V1PUZ1"/>
<evidence type="ECO:0000313" key="2">
    <source>
        <dbReference type="EMBL" id="HED10097.1"/>
    </source>
</evidence>
<dbReference type="EMBL" id="DRLD01000149">
    <property type="protein sequence ID" value="HED10097.1"/>
    <property type="molecule type" value="Genomic_DNA"/>
</dbReference>
<comment type="caution">
    <text evidence="2">The sequence shown here is derived from an EMBL/GenBank/DDBJ whole genome shotgun (WGS) entry which is preliminary data.</text>
</comment>
<dbReference type="InterPro" id="IPR014756">
    <property type="entry name" value="Ig_E-set"/>
</dbReference>
<accession>A0A7V1PUZ1</accession>
<protein>
    <recommendedName>
        <fullName evidence="1">Glycosyl hydrolase family 13 catalytic domain-containing protein</fullName>
    </recommendedName>
</protein>
<dbReference type="InterPro" id="IPR017853">
    <property type="entry name" value="GH"/>
</dbReference>
<evidence type="ECO:0000259" key="1">
    <source>
        <dbReference type="SMART" id="SM00642"/>
    </source>
</evidence>
<dbReference type="Gene3D" id="2.60.40.10">
    <property type="entry name" value="Immunoglobulins"/>
    <property type="match status" value="1"/>
</dbReference>
<dbReference type="Pfam" id="PF16657">
    <property type="entry name" value="Malt_amylase_C"/>
    <property type="match status" value="1"/>
</dbReference>
<name>A0A7V1PUZ1_CALAY</name>
<dbReference type="SUPFAM" id="SSF51011">
    <property type="entry name" value="Glycosyl hydrolase domain"/>
    <property type="match status" value="1"/>
</dbReference>
<dbReference type="Pfam" id="PF00128">
    <property type="entry name" value="Alpha-amylase"/>
    <property type="match status" value="1"/>
</dbReference>
<reference evidence="2" key="1">
    <citation type="journal article" date="2020" name="mSystems">
        <title>Genome- and Community-Level Interaction Insights into Carbon Utilization and Element Cycling Functions of Hydrothermarchaeota in Hydrothermal Sediment.</title>
        <authorList>
            <person name="Zhou Z."/>
            <person name="Liu Y."/>
            <person name="Xu W."/>
            <person name="Pan J."/>
            <person name="Luo Z.H."/>
            <person name="Li M."/>
        </authorList>
    </citation>
    <scope>NUCLEOTIDE SEQUENCE [LARGE SCALE GENOMIC DNA]</scope>
    <source>
        <strain evidence="2">HyVt-456</strain>
    </source>
</reference>
<dbReference type="InterPro" id="IPR032091">
    <property type="entry name" value="Malt_amylase-like_C"/>
</dbReference>
<dbReference type="PANTHER" id="PTHR10357">
    <property type="entry name" value="ALPHA-AMYLASE FAMILY MEMBER"/>
    <property type="match status" value="1"/>
</dbReference>
<dbReference type="InterPro" id="IPR013780">
    <property type="entry name" value="Glyco_hydro_b"/>
</dbReference>
<proteinExistence type="predicted"/>
<dbReference type="SUPFAM" id="SSF51445">
    <property type="entry name" value="(Trans)glycosidases"/>
    <property type="match status" value="1"/>
</dbReference>
<dbReference type="SUPFAM" id="SSF81296">
    <property type="entry name" value="E set domains"/>
    <property type="match status" value="1"/>
</dbReference>
<dbReference type="InterPro" id="IPR032640">
    <property type="entry name" value="AMPK1_CBM"/>
</dbReference>
<gene>
    <name evidence="2" type="ORF">ENJ10_05380</name>
</gene>
<dbReference type="Gene3D" id="3.20.20.80">
    <property type="entry name" value="Glycosidases"/>
    <property type="match status" value="1"/>
</dbReference>
<sequence length="821" mass="95165">MIFPYGLIFYIILSPHGTSLKTRGFFMYKLHLLLITVLLTVLSCSRERFTITDEFDPIGLTAGVTDTLLIDDLFYAPDHRIELGQSPELAVQYLPEQGAVVLTADSSFQGATYFNFKYRKKSYYIPVNVKKKQHLLLSYPSRKPGLKVRVIGSFNDWNRNSPFMEYNTVKKRYERHLALDAGRYEYRFQVNGREVLDPGNKRKILNPFGEYNSVLSVPALKARYALYYDSHSKKRDNIITSFRIHEEGKVKRKPRRVFVIFNKQLLDTSNYILGSDRLQVLLRKKQFPGRSTMWVALQFRDGGSEFKKVRFVDGEVAGLKKHPFDWNDAVIYSLFVDRFADGDPSNNKKVIHKGLSDKVNFMGGDLQGLLQKIEAGYFNDLGVNVLWISPLNQNPRDAWQEYLEPRRWYSGYHGYWPVLPRAVDERFGSTDLLKEVTAAAHKHGLKVILDFVSNHVHKNHPYYVEHPEWFGKLRLPDGSLNLRQWDAHRLTTWFEPFLPSFDYQGSPQALEQVTEDAIWWLQTFDLDGFRQDAVKHVPNTFWRTLTRKIKERINPGRETPLFQIGESFGSYDLIASYVNNGQLDAQFDFPLYDVAIPTFTEKEGDFRDLNLEIMKGLSVFGMDHKMGNLMDSHDKVRFMALAEHDIPRGADAAEIGWTKPPRVDDPRSYKKARLYMMYMLTIPGIPVLYYGDEIGMTGAADPDNRRMMRFDDKLSKEERQHLKNVSKLVKMRTDHSALRYGDFRPLYVTKDVYAYLRTDLRERLLVILNKSDKEQVVTLEFPGDITINSVIAMYNAKKYSLLTPVLEVTIGPYQGQVLLLK</sequence>
<dbReference type="Pfam" id="PF16561">
    <property type="entry name" value="AMPK1_CBM"/>
    <property type="match status" value="1"/>
</dbReference>
<dbReference type="Proteomes" id="UP000886005">
    <property type="component" value="Unassembled WGS sequence"/>
</dbReference>
<dbReference type="InterPro" id="IPR013783">
    <property type="entry name" value="Ig-like_fold"/>
</dbReference>
<dbReference type="CDD" id="cd02859">
    <property type="entry name" value="E_set_AMPKbeta_like_N"/>
    <property type="match status" value="1"/>
</dbReference>
<dbReference type="InterPro" id="IPR006047">
    <property type="entry name" value="GH13_cat_dom"/>
</dbReference>
<dbReference type="SMART" id="SM00642">
    <property type="entry name" value="Aamy"/>
    <property type="match status" value="1"/>
</dbReference>